<organism evidence="5 6">
    <name type="scientific">Synechocystis salina LEGE 00031</name>
    <dbReference type="NCBI Taxonomy" id="1828736"/>
    <lineage>
        <taxon>Bacteria</taxon>
        <taxon>Bacillati</taxon>
        <taxon>Cyanobacteriota</taxon>
        <taxon>Cyanophyceae</taxon>
        <taxon>Synechococcales</taxon>
        <taxon>Merismopediaceae</taxon>
        <taxon>Synechocystis</taxon>
    </lineage>
</organism>
<dbReference type="Gene3D" id="1.10.1400.10">
    <property type="match status" value="1"/>
</dbReference>
<evidence type="ECO:0000256" key="1">
    <source>
        <dbReference type="ARBA" id="ARBA00006586"/>
    </source>
</evidence>
<keyword evidence="2" id="KW-0732">Signal</keyword>
<accession>A0ABR9VSC9</accession>
<dbReference type="Gene3D" id="1.10.439.10">
    <property type="entry name" value="Penicillin Amidohydrolase, domain 1"/>
    <property type="match status" value="1"/>
</dbReference>
<dbReference type="InterPro" id="IPR023343">
    <property type="entry name" value="Penicillin_amidase_dom1"/>
</dbReference>
<dbReference type="CDD" id="cd01936">
    <property type="entry name" value="Ntn_CA"/>
    <property type="match status" value="1"/>
</dbReference>
<dbReference type="PANTHER" id="PTHR34218:SF3">
    <property type="entry name" value="ACYL-HOMOSERINE LACTONE ACYLASE PVDQ"/>
    <property type="match status" value="1"/>
</dbReference>
<evidence type="ECO:0000313" key="6">
    <source>
        <dbReference type="Proteomes" id="UP000658720"/>
    </source>
</evidence>
<gene>
    <name evidence="5" type="ORF">IQ217_10410</name>
</gene>
<dbReference type="Proteomes" id="UP000658720">
    <property type="component" value="Unassembled WGS sequence"/>
</dbReference>
<keyword evidence="6" id="KW-1185">Reference proteome</keyword>
<comment type="caution">
    <text evidence="5">The sequence shown here is derived from an EMBL/GenBank/DDBJ whole genome shotgun (WGS) entry which is preliminary data.</text>
</comment>
<comment type="similarity">
    <text evidence="1">Belongs to the peptidase S45 family.</text>
</comment>
<dbReference type="InterPro" id="IPR043146">
    <property type="entry name" value="Penicillin_amidase_N_B-knob"/>
</dbReference>
<dbReference type="SUPFAM" id="SSF56235">
    <property type="entry name" value="N-terminal nucleophile aminohydrolases (Ntn hydrolases)"/>
    <property type="match status" value="1"/>
</dbReference>
<keyword evidence="4" id="KW-0865">Zymogen</keyword>
<evidence type="ECO:0000256" key="4">
    <source>
        <dbReference type="ARBA" id="ARBA00023145"/>
    </source>
</evidence>
<dbReference type="Gene3D" id="3.60.20.10">
    <property type="entry name" value="Glutamine Phosphoribosylpyrophosphate, subunit 1, domain 1"/>
    <property type="match status" value="1"/>
</dbReference>
<evidence type="ECO:0000256" key="3">
    <source>
        <dbReference type="ARBA" id="ARBA00022801"/>
    </source>
</evidence>
<dbReference type="InterPro" id="IPR043147">
    <property type="entry name" value="Penicillin_amidase_A-knob"/>
</dbReference>
<dbReference type="InterPro" id="IPR014395">
    <property type="entry name" value="Pen/GL7ACA/AHL_acylase"/>
</dbReference>
<keyword evidence="3" id="KW-0378">Hydrolase</keyword>
<evidence type="ECO:0000313" key="5">
    <source>
        <dbReference type="EMBL" id="MBE9254244.1"/>
    </source>
</evidence>
<dbReference type="RefSeq" id="WP_194019885.1">
    <property type="nucleotide sequence ID" value="NZ_JADEVV010000026.1"/>
</dbReference>
<dbReference type="EMBL" id="JADEVV010000026">
    <property type="protein sequence ID" value="MBE9254244.1"/>
    <property type="molecule type" value="Genomic_DNA"/>
</dbReference>
<dbReference type="PANTHER" id="PTHR34218">
    <property type="entry name" value="PEPTIDASE S45 PENICILLIN AMIDASE"/>
    <property type="match status" value="1"/>
</dbReference>
<proteinExistence type="inferred from homology"/>
<dbReference type="InterPro" id="IPR029055">
    <property type="entry name" value="Ntn_hydrolases_N"/>
</dbReference>
<name>A0ABR9VSC9_9SYNC</name>
<sequence>MLVQLRGTLRRGVGLVLLFVLALGLGIGNPVWANNKTEIFWDSWGVPHIFAPNETKLMEAFGWAQAQGHGDLLLTLYGEARGKGAEYWGIDYLDNDQYVHTMNIPRRSAVWLNAQTPAMRRDLESFAQGINNYFQQHPDFSQPSLRQVLPITAQDVVAHVQRLLLFEFVTSPQAIASLAGQIPASNVPIASNAWAIAPKQSESGHGLLLINPHLPWKGKFRLTEAQLVAPGLDLTGAAFVGTPVPAMGFNNNLGWSLTVNYPHNVGKYALTLTEGGYEWDGEVKSFDRHSHQINILQGNGSYQTLQWETLGSAAGMVVAQRGGKAYTLQIPGLDRSGAIGQFLQMGKAQNLEQFEGAWRQQQIPMFNVLYGDRQGNIFYLYNTLTPIREGSWQDWDRLQPINSSTDLNPGYYSYEQLPKLTNPNSGWLQNSNDPPWTSTFPPELNAADYPPNLAAPDLSFAPALLRTQRSIKLLENTSPLTFEQFKQKALSSQMELGDRIVPLLVSAAKALANPIGIEAAEVLQAWDKQANPDSRGAVLFMLWALTIGADKVLGGQWNPADPLNSPSGMADINKFMAVLEGVAAQVKFLYDDLAVSWGEVVQMQAGNFTAPANGAPSNLGSFRVLTLGTIANQRFQALAGDSYLSLVEFADRPRGQSILVYGNASQPDSPHNGDQLSLYSQNLLRPVWRSPREIKAHLERMETL</sequence>
<reference evidence="5 6" key="1">
    <citation type="submission" date="2020-10" db="EMBL/GenBank/DDBJ databases">
        <authorList>
            <person name="Castelo-Branco R."/>
            <person name="Eusebio N."/>
            <person name="Adriana R."/>
            <person name="Vieira A."/>
            <person name="Brugerolle De Fraissinette N."/>
            <person name="Rezende De Castro R."/>
            <person name="Schneider M.P."/>
            <person name="Vasconcelos V."/>
            <person name="Leao P.N."/>
        </authorList>
    </citation>
    <scope>NUCLEOTIDE SEQUENCE [LARGE SCALE GENOMIC DNA]</scope>
    <source>
        <strain evidence="5 6">LEGE 00031</strain>
    </source>
</reference>
<evidence type="ECO:0000256" key="2">
    <source>
        <dbReference type="ARBA" id="ARBA00022729"/>
    </source>
</evidence>
<dbReference type="Gene3D" id="2.30.120.10">
    <property type="match status" value="1"/>
</dbReference>
<dbReference type="InterPro" id="IPR002692">
    <property type="entry name" value="S45"/>
</dbReference>
<protein>
    <submittedName>
        <fullName evidence="5">Acylase</fullName>
    </submittedName>
</protein>
<dbReference type="PIRSF" id="PIRSF001227">
    <property type="entry name" value="Pen_acylase"/>
    <property type="match status" value="1"/>
</dbReference>
<dbReference type="Pfam" id="PF01804">
    <property type="entry name" value="Penicil_amidase"/>
    <property type="match status" value="1"/>
</dbReference>